<dbReference type="AlphaFoldDB" id="A0A5C1EA16"/>
<evidence type="ECO:0000256" key="3">
    <source>
        <dbReference type="ARBA" id="ARBA00023004"/>
    </source>
</evidence>
<dbReference type="GO" id="GO:0051537">
    <property type="term" value="F:2 iron, 2 sulfur cluster binding"/>
    <property type="evidence" value="ECO:0007669"/>
    <property type="project" value="UniProtKB-KW"/>
</dbReference>
<dbReference type="Proteomes" id="UP000323671">
    <property type="component" value="Chromosome"/>
</dbReference>
<dbReference type="EMBL" id="CP022579">
    <property type="protein sequence ID" value="QEL65007.1"/>
    <property type="molecule type" value="Genomic_DNA"/>
</dbReference>
<dbReference type="InterPro" id="IPR017941">
    <property type="entry name" value="Rieske_2Fe-2S"/>
</dbReference>
<dbReference type="GO" id="GO:0046872">
    <property type="term" value="F:metal ion binding"/>
    <property type="evidence" value="ECO:0007669"/>
    <property type="project" value="UniProtKB-KW"/>
</dbReference>
<feature type="domain" description="Rieske" evidence="5">
    <location>
        <begin position="13"/>
        <end position="119"/>
    </location>
</feature>
<keyword evidence="4" id="KW-0411">Iron-sulfur</keyword>
<reference evidence="6 7" key="1">
    <citation type="submission" date="2017-07" db="EMBL/GenBank/DDBJ databases">
        <title>Complete genome sequence of Oryzomicrobium terrae TPP412.</title>
        <authorList>
            <person name="Chiu L.-W."/>
            <person name="Lo K.-J."/>
            <person name="Tsai Y.-M."/>
            <person name="Lin S.-S."/>
            <person name="Kuo C.-H."/>
            <person name="Liu C.-T."/>
        </authorList>
    </citation>
    <scope>NUCLEOTIDE SEQUENCE [LARGE SCALE GENOMIC DNA]</scope>
    <source>
        <strain evidence="6 7">TPP412</strain>
    </source>
</reference>
<dbReference type="PROSITE" id="PS51296">
    <property type="entry name" value="RIESKE"/>
    <property type="match status" value="1"/>
</dbReference>
<evidence type="ECO:0000313" key="7">
    <source>
        <dbReference type="Proteomes" id="UP000323671"/>
    </source>
</evidence>
<dbReference type="Gene3D" id="2.102.10.10">
    <property type="entry name" value="Rieske [2Fe-2S] iron-sulphur domain"/>
    <property type="match status" value="1"/>
</dbReference>
<evidence type="ECO:0000259" key="5">
    <source>
        <dbReference type="PROSITE" id="PS51296"/>
    </source>
</evidence>
<sequence length="128" mass="14206">MMEPEDGESTQYAYICQAADLEDGGKGVRFSVWRHGVAEPAFVVRFAGQVRGFLNRCAHVPVELDWQEGEFFDHSRLYLICAVHGALYDPHSGRCLGGRCNGRGLIPVPVVEREGAVFHMVDADNIDL</sequence>
<keyword evidence="1" id="KW-0001">2Fe-2S</keyword>
<keyword evidence="3" id="KW-0408">Iron</keyword>
<gene>
    <name evidence="6" type="ORF">OTERR_15310</name>
</gene>
<keyword evidence="2" id="KW-0479">Metal-binding</keyword>
<evidence type="ECO:0000256" key="1">
    <source>
        <dbReference type="ARBA" id="ARBA00022714"/>
    </source>
</evidence>
<evidence type="ECO:0000313" key="6">
    <source>
        <dbReference type="EMBL" id="QEL65007.1"/>
    </source>
</evidence>
<dbReference type="RefSeq" id="WP_246154401.1">
    <property type="nucleotide sequence ID" value="NZ_CP022579.1"/>
</dbReference>
<dbReference type="InterPro" id="IPR036922">
    <property type="entry name" value="Rieske_2Fe-2S_sf"/>
</dbReference>
<proteinExistence type="predicted"/>
<organism evidence="6 7">
    <name type="scientific">Oryzomicrobium terrae</name>
    <dbReference type="NCBI Taxonomy" id="1735038"/>
    <lineage>
        <taxon>Bacteria</taxon>
        <taxon>Pseudomonadati</taxon>
        <taxon>Pseudomonadota</taxon>
        <taxon>Betaproteobacteria</taxon>
        <taxon>Rhodocyclales</taxon>
        <taxon>Rhodocyclaceae</taxon>
        <taxon>Oryzomicrobium</taxon>
    </lineage>
</organism>
<evidence type="ECO:0000256" key="2">
    <source>
        <dbReference type="ARBA" id="ARBA00022723"/>
    </source>
</evidence>
<accession>A0A5C1EA16</accession>
<dbReference type="PANTHER" id="PTHR40261">
    <property type="match status" value="1"/>
</dbReference>
<dbReference type="PANTHER" id="PTHR40261:SF1">
    <property type="entry name" value="RIESKE DOMAIN-CONTAINING PROTEIN"/>
    <property type="match status" value="1"/>
</dbReference>
<dbReference type="Pfam" id="PF00355">
    <property type="entry name" value="Rieske"/>
    <property type="match status" value="1"/>
</dbReference>
<evidence type="ECO:0000256" key="4">
    <source>
        <dbReference type="ARBA" id="ARBA00023014"/>
    </source>
</evidence>
<dbReference type="SUPFAM" id="SSF50022">
    <property type="entry name" value="ISP domain"/>
    <property type="match status" value="1"/>
</dbReference>
<protein>
    <recommendedName>
        <fullName evidence="5">Rieske domain-containing protein</fullName>
    </recommendedName>
</protein>
<dbReference type="KEGG" id="otr:OTERR_15310"/>
<keyword evidence="7" id="KW-1185">Reference proteome</keyword>
<name>A0A5C1EA16_9RHOO</name>